<dbReference type="Gene3D" id="3.30.200.60">
    <property type="entry name" value="Peptidase C65 Otubain, subdomain 1"/>
    <property type="match status" value="1"/>
</dbReference>
<dbReference type="InterPro" id="IPR003586">
    <property type="entry name" value="Hint_dom_C"/>
</dbReference>
<evidence type="ECO:0000259" key="12">
    <source>
        <dbReference type="PROSITE" id="PS50184"/>
    </source>
</evidence>
<accession>A0A814NYT1</accession>
<organism evidence="14 15">
    <name type="scientific">Adineta ricciae</name>
    <name type="common">Rotifer</name>
    <dbReference type="NCBI Taxonomy" id="249248"/>
    <lineage>
        <taxon>Eukaryota</taxon>
        <taxon>Metazoa</taxon>
        <taxon>Spiralia</taxon>
        <taxon>Gnathifera</taxon>
        <taxon>Rotifera</taxon>
        <taxon>Eurotatoria</taxon>
        <taxon>Bdelloidea</taxon>
        <taxon>Adinetida</taxon>
        <taxon>Adinetidae</taxon>
        <taxon>Adineta</taxon>
    </lineage>
</organism>
<evidence type="ECO:0000259" key="13">
    <source>
        <dbReference type="PROSITE" id="PS50802"/>
    </source>
</evidence>
<feature type="region of interest" description="Disordered" evidence="9">
    <location>
        <begin position="808"/>
        <end position="864"/>
    </location>
</feature>
<dbReference type="GO" id="GO:0071108">
    <property type="term" value="P:protein K48-linked deubiquitination"/>
    <property type="evidence" value="ECO:0007669"/>
    <property type="project" value="TreeGrafter"/>
</dbReference>
<keyword evidence="8" id="KW-0788">Thiol protease</keyword>
<dbReference type="EC" id="3.4.19.12" evidence="3"/>
<protein>
    <recommendedName>
        <fullName evidence="3">ubiquitinyl hydrolase 1</fullName>
        <ecNumber evidence="3">3.4.19.12</ecNumber>
    </recommendedName>
</protein>
<evidence type="ECO:0000256" key="6">
    <source>
        <dbReference type="ARBA" id="ARBA00022786"/>
    </source>
</evidence>
<gene>
    <name evidence="14" type="ORF">EDS130_LOCUS19958</name>
</gene>
<keyword evidence="10" id="KW-0472">Membrane</keyword>
<dbReference type="PROSITE" id="PS50802">
    <property type="entry name" value="OTU"/>
    <property type="match status" value="1"/>
</dbReference>
<dbReference type="InterPro" id="IPR001007">
    <property type="entry name" value="VWF_dom"/>
</dbReference>
<dbReference type="AlphaFoldDB" id="A0A814NYT1"/>
<evidence type="ECO:0000256" key="7">
    <source>
        <dbReference type="ARBA" id="ARBA00022801"/>
    </source>
</evidence>
<dbReference type="InterPro" id="IPR042468">
    <property type="entry name" value="Peptidase_C65_otubain_sub1"/>
</dbReference>
<dbReference type="Gene3D" id="1.20.1300.20">
    <property type="entry name" value="Peptidase C65 Otubain, subdomain 2"/>
    <property type="match status" value="1"/>
</dbReference>
<evidence type="ECO:0000256" key="2">
    <source>
        <dbReference type="ARBA" id="ARBA00006579"/>
    </source>
</evidence>
<sequence>MYFAAIIIVFCLLPTVTAASTGNSYDTSCTCTQASPNGSFCWAWTCRTDQITKCFPNDATVEIIQTRRRIPMKNLNIGDRILVDIDRHGNRIYEPVYAFIHANQNGTYDYLKITVDKSFEQPLMISSNHLIFRFNQTKPCFAGHLKIGDQLQIVSEHGAYQAGTIADIQLIKSQGFYAPLTRSGKFLIDGILVSNYAVVANHQLAHLVIQPYRWGIELLGSSAYSANIHWYFQTLYDFVEKITPITTKFVVRSDQTRKRLNLVLMATEHEQTSVSANDNIGTADTSYGQHDIDLDLQTQQQNQIETEVALTQPLISEKIPLIQLQDEYALDDKIYQDKVSELIKRYKYIRRTRRDGNCFYRAFAFGYLERNLNNQTELERFRQLTNDLKDHLVKLGYLEFTVEDVRDIVLEIIDNLRKDGSETTLIESLCSSNYSDYVVAYLRLFTSAYLQMNREFFENFIEDGKSVKLFCNTEVEPMARESDNIHIIALTKAAGVPLRVVYMDRSEQSTLTTHDFAAHDDESNKAFQPMITMLYRPGHYDLLYEDYLANGKQLSKRGTVSVSIQTVSTNDILKWICDENPLAPYFGFCQGSTTTTSTASTSTKSGGTLPSQVTTTMPTTVRAADSPTVLELAHWCRFPNGSYASQGYQFVDSNCNYCQCTKSRLISCHKMSCMATYCVDNTVPSRRPGQCCSQCAYETNSTRCVSEGYSFPHGAVIKTTSNKVYCWCQLGTIECRKIGVSLFSGLDVWGEGTAVYVIIIILCVVLILGTLLCGGCSLLYYYYYYYHNQQSAEQAYWDNAGWQPMGEEEQVADASAEQKKAEAEQSQQEQEYSTGFSPEYVPPPYALYNGTYDNEQASKDQKHI</sequence>
<dbReference type="InterPro" id="IPR042467">
    <property type="entry name" value="Peptidase_C65_otubain_sub2"/>
</dbReference>
<dbReference type="EMBL" id="CAJNOJ010000097">
    <property type="protein sequence ID" value="CAF1100364.1"/>
    <property type="molecule type" value="Genomic_DNA"/>
</dbReference>
<evidence type="ECO:0000256" key="4">
    <source>
        <dbReference type="ARBA" id="ARBA00022473"/>
    </source>
</evidence>
<evidence type="ECO:0000256" key="8">
    <source>
        <dbReference type="ARBA" id="ARBA00022807"/>
    </source>
</evidence>
<evidence type="ECO:0000256" key="11">
    <source>
        <dbReference type="SAM" id="SignalP"/>
    </source>
</evidence>
<dbReference type="Pfam" id="PF01079">
    <property type="entry name" value="Hint"/>
    <property type="match status" value="1"/>
</dbReference>
<evidence type="ECO:0000256" key="10">
    <source>
        <dbReference type="SAM" id="Phobius"/>
    </source>
</evidence>
<feature type="domain" description="OTU" evidence="13">
    <location>
        <begin position="347"/>
        <end position="546"/>
    </location>
</feature>
<feature type="signal peptide" evidence="11">
    <location>
        <begin position="1"/>
        <end position="18"/>
    </location>
</feature>
<evidence type="ECO:0000313" key="15">
    <source>
        <dbReference type="Proteomes" id="UP000663852"/>
    </source>
</evidence>
<dbReference type="InterPro" id="IPR036844">
    <property type="entry name" value="Hint_dom_sf"/>
</dbReference>
<dbReference type="FunFam" id="1.20.1300.20:FF:000001">
    <property type="entry name" value="Ubiquitin thioesterase OTUB1"/>
    <property type="match status" value="1"/>
</dbReference>
<feature type="chain" id="PRO_5032405927" description="ubiquitinyl hydrolase 1" evidence="11">
    <location>
        <begin position="19"/>
        <end position="864"/>
    </location>
</feature>
<dbReference type="GO" id="GO:0004843">
    <property type="term" value="F:cysteine-type deubiquitinase activity"/>
    <property type="evidence" value="ECO:0007669"/>
    <property type="project" value="UniProtKB-EC"/>
</dbReference>
<feature type="transmembrane region" description="Helical" evidence="10">
    <location>
        <begin position="754"/>
        <end position="783"/>
    </location>
</feature>
<dbReference type="GO" id="GO:0016540">
    <property type="term" value="P:protein autoprocessing"/>
    <property type="evidence" value="ECO:0007669"/>
    <property type="project" value="InterPro"/>
</dbReference>
<dbReference type="GO" id="GO:0043130">
    <property type="term" value="F:ubiquitin binding"/>
    <property type="evidence" value="ECO:0007669"/>
    <property type="project" value="TreeGrafter"/>
</dbReference>
<dbReference type="PROSITE" id="PS50184">
    <property type="entry name" value="VWFC_2"/>
    <property type="match status" value="1"/>
</dbReference>
<comment type="catalytic activity">
    <reaction evidence="1">
        <text>Thiol-dependent hydrolysis of ester, thioester, amide, peptide and isopeptide bonds formed by the C-terminal Gly of ubiquitin (a 76-residue protein attached to proteins as an intracellular targeting signal).</text>
        <dbReference type="EC" id="3.4.19.12"/>
    </reaction>
</comment>
<dbReference type="SMART" id="SM00305">
    <property type="entry name" value="HintC"/>
    <property type="match status" value="1"/>
</dbReference>
<keyword evidence="10" id="KW-1133">Transmembrane helix</keyword>
<comment type="caution">
    <text evidence="14">The sequence shown here is derived from an EMBL/GenBank/DDBJ whole genome shotgun (WGS) entry which is preliminary data.</text>
</comment>
<dbReference type="InterPro" id="IPR001657">
    <property type="entry name" value="Hedgehog"/>
</dbReference>
<keyword evidence="5" id="KW-0645">Protease</keyword>
<dbReference type="Pfam" id="PF23334">
    <property type="entry name" value="VWC2L_2nd"/>
    <property type="match status" value="1"/>
</dbReference>
<proteinExistence type="inferred from homology"/>
<dbReference type="PANTHER" id="PTHR12931:SF15">
    <property type="entry name" value="UBIQUITIN THIOESTERASE OTUBAIN-LIKE"/>
    <property type="match status" value="1"/>
</dbReference>
<dbReference type="InterPro" id="IPR038765">
    <property type="entry name" value="Papain-like_cys_pep_sf"/>
</dbReference>
<evidence type="ECO:0000256" key="9">
    <source>
        <dbReference type="SAM" id="MobiDB-lite"/>
    </source>
</evidence>
<dbReference type="InterPro" id="IPR001767">
    <property type="entry name" value="Hedgehog_Hint"/>
</dbReference>
<evidence type="ECO:0000256" key="1">
    <source>
        <dbReference type="ARBA" id="ARBA00000707"/>
    </source>
</evidence>
<keyword evidence="7" id="KW-0378">Hydrolase</keyword>
<dbReference type="GO" id="GO:0005634">
    <property type="term" value="C:nucleus"/>
    <property type="evidence" value="ECO:0007669"/>
    <property type="project" value="TreeGrafter"/>
</dbReference>
<keyword evidence="10" id="KW-0812">Transmembrane</keyword>
<keyword evidence="6" id="KW-0833">Ubl conjugation pathway</keyword>
<dbReference type="SUPFAM" id="SSF51294">
    <property type="entry name" value="Hedgehog/intein (Hint) domain"/>
    <property type="match status" value="1"/>
</dbReference>
<dbReference type="InterPro" id="IPR003323">
    <property type="entry name" value="OTU_dom"/>
</dbReference>
<dbReference type="PANTHER" id="PTHR12931">
    <property type="entry name" value="UBIQUITIN THIOLESTERASE PROTEIN OTUB"/>
    <property type="match status" value="1"/>
</dbReference>
<evidence type="ECO:0000313" key="14">
    <source>
        <dbReference type="EMBL" id="CAF1100364.1"/>
    </source>
</evidence>
<dbReference type="CDD" id="cd00081">
    <property type="entry name" value="Hint"/>
    <property type="match status" value="1"/>
</dbReference>
<comment type="similarity">
    <text evidence="2">Belongs to the peptidase C65 family.</text>
</comment>
<keyword evidence="11" id="KW-0732">Signal</keyword>
<dbReference type="PRINTS" id="PR00632">
    <property type="entry name" value="SONICHHOG"/>
</dbReference>
<dbReference type="Pfam" id="PF10275">
    <property type="entry name" value="Peptidase_C65"/>
    <property type="match status" value="1"/>
</dbReference>
<feature type="domain" description="VWFC" evidence="12">
    <location>
        <begin position="636"/>
        <end position="696"/>
    </location>
</feature>
<reference evidence="14" key="1">
    <citation type="submission" date="2021-02" db="EMBL/GenBank/DDBJ databases">
        <authorList>
            <person name="Nowell W R."/>
        </authorList>
    </citation>
    <scope>NUCLEOTIDE SEQUENCE</scope>
</reference>
<dbReference type="SUPFAM" id="SSF54001">
    <property type="entry name" value="Cysteine proteinases"/>
    <property type="match status" value="1"/>
</dbReference>
<dbReference type="Gene3D" id="2.170.16.10">
    <property type="entry name" value="Hedgehog/Intein (Hint) domain"/>
    <property type="match status" value="1"/>
</dbReference>
<keyword evidence="4" id="KW-0217">Developmental protein</keyword>
<evidence type="ECO:0000256" key="3">
    <source>
        <dbReference type="ARBA" id="ARBA00012759"/>
    </source>
</evidence>
<dbReference type="GO" id="GO:0007267">
    <property type="term" value="P:cell-cell signaling"/>
    <property type="evidence" value="ECO:0007669"/>
    <property type="project" value="InterPro"/>
</dbReference>
<dbReference type="OrthoDB" id="18915at2759"/>
<name>A0A814NYT1_ADIRI</name>
<evidence type="ECO:0000256" key="5">
    <source>
        <dbReference type="ARBA" id="ARBA00022670"/>
    </source>
</evidence>
<dbReference type="InterPro" id="IPR019400">
    <property type="entry name" value="Peptidase_C65_otubain"/>
</dbReference>
<dbReference type="Proteomes" id="UP000663852">
    <property type="component" value="Unassembled WGS sequence"/>
</dbReference>